<evidence type="ECO:0000256" key="7">
    <source>
        <dbReference type="ARBA" id="ARBA00023242"/>
    </source>
</evidence>
<comment type="subcellular location">
    <subcellularLocation>
        <location evidence="8">Nucleus</location>
    </subcellularLocation>
    <subcellularLocation>
        <location evidence="8">Chromosome</location>
        <location evidence="8">Telomere</location>
    </subcellularLocation>
</comment>
<feature type="compositionally biased region" description="Basic and acidic residues" evidence="9">
    <location>
        <begin position="225"/>
        <end position="234"/>
    </location>
</feature>
<dbReference type="Pfam" id="PF01388">
    <property type="entry name" value="ARID"/>
    <property type="match status" value="1"/>
</dbReference>
<gene>
    <name evidence="11" type="ORF">O9K51_09637</name>
</gene>
<evidence type="ECO:0000256" key="1">
    <source>
        <dbReference type="ARBA" id="ARBA00010467"/>
    </source>
</evidence>
<organism evidence="11 12">
    <name type="scientific">Purpureocillium lavendulum</name>
    <dbReference type="NCBI Taxonomy" id="1247861"/>
    <lineage>
        <taxon>Eukaryota</taxon>
        <taxon>Fungi</taxon>
        <taxon>Dikarya</taxon>
        <taxon>Ascomycota</taxon>
        <taxon>Pezizomycotina</taxon>
        <taxon>Sordariomycetes</taxon>
        <taxon>Hypocreomycetidae</taxon>
        <taxon>Hypocreales</taxon>
        <taxon>Ophiocordycipitaceae</taxon>
        <taxon>Purpureocillium</taxon>
    </lineage>
</organism>
<evidence type="ECO:0000259" key="10">
    <source>
        <dbReference type="PROSITE" id="PS51011"/>
    </source>
</evidence>
<dbReference type="InterPro" id="IPR036431">
    <property type="entry name" value="ARID_dom_sf"/>
</dbReference>
<feature type="compositionally biased region" description="Polar residues" evidence="9">
    <location>
        <begin position="123"/>
        <end position="135"/>
    </location>
</feature>
<keyword evidence="5" id="KW-0010">Activator</keyword>
<feature type="compositionally biased region" description="Polar residues" evidence="9">
    <location>
        <begin position="605"/>
        <end position="617"/>
    </location>
</feature>
<dbReference type="InterPro" id="IPR039595">
    <property type="entry name" value="TE2IP/Rap1"/>
</dbReference>
<feature type="compositionally biased region" description="Polar residues" evidence="9">
    <location>
        <begin position="276"/>
        <end position="285"/>
    </location>
</feature>
<dbReference type="InterPro" id="IPR009057">
    <property type="entry name" value="Homeodomain-like_sf"/>
</dbReference>
<keyword evidence="7 8" id="KW-0539">Nucleus</keyword>
<dbReference type="AlphaFoldDB" id="A0AB34FGI8"/>
<dbReference type="GO" id="GO:0031848">
    <property type="term" value="P:protection from non-homologous end joining at telomere"/>
    <property type="evidence" value="ECO:0007669"/>
    <property type="project" value="TreeGrafter"/>
</dbReference>
<feature type="compositionally biased region" description="Low complexity" evidence="9">
    <location>
        <begin position="648"/>
        <end position="659"/>
    </location>
</feature>
<keyword evidence="6" id="KW-0804">Transcription</keyword>
<evidence type="ECO:0000256" key="9">
    <source>
        <dbReference type="SAM" id="MobiDB-lite"/>
    </source>
</evidence>
<feature type="region of interest" description="Disordered" evidence="9">
    <location>
        <begin position="115"/>
        <end position="136"/>
    </location>
</feature>
<keyword evidence="2 8" id="KW-0158">Chromosome</keyword>
<dbReference type="InterPro" id="IPR001606">
    <property type="entry name" value="ARID_dom"/>
</dbReference>
<evidence type="ECO:0000256" key="8">
    <source>
        <dbReference type="RuleBase" id="RU367107"/>
    </source>
</evidence>
<dbReference type="InterPro" id="IPR038104">
    <property type="entry name" value="Rap1_C_sf"/>
</dbReference>
<dbReference type="Gene3D" id="1.10.10.2170">
    <property type="match status" value="1"/>
</dbReference>
<dbReference type="SUPFAM" id="SSF46774">
    <property type="entry name" value="ARID-like"/>
    <property type="match status" value="1"/>
</dbReference>
<keyword evidence="4" id="KW-0805">Transcription regulation</keyword>
<evidence type="ECO:0000256" key="3">
    <source>
        <dbReference type="ARBA" id="ARBA00022895"/>
    </source>
</evidence>
<evidence type="ECO:0000256" key="5">
    <source>
        <dbReference type="ARBA" id="ARBA00023159"/>
    </source>
</evidence>
<feature type="compositionally biased region" description="Low complexity" evidence="9">
    <location>
        <begin position="254"/>
        <end position="267"/>
    </location>
</feature>
<proteinExistence type="inferred from homology"/>
<feature type="region of interest" description="Disordered" evidence="9">
    <location>
        <begin position="214"/>
        <end position="321"/>
    </location>
</feature>
<dbReference type="PROSITE" id="PS51011">
    <property type="entry name" value="ARID"/>
    <property type="match status" value="1"/>
</dbReference>
<feature type="region of interest" description="Disordered" evidence="9">
    <location>
        <begin position="415"/>
        <end position="537"/>
    </location>
</feature>
<dbReference type="InterPro" id="IPR021661">
    <property type="entry name" value="Rap1_C"/>
</dbReference>
<name>A0AB34FGI8_9HYPO</name>
<accession>A0AB34FGI8</accession>
<feature type="domain" description="ARID" evidence="10">
    <location>
        <begin position="324"/>
        <end position="414"/>
    </location>
</feature>
<dbReference type="GO" id="GO:0010833">
    <property type="term" value="P:telomere maintenance via telomere lengthening"/>
    <property type="evidence" value="ECO:0007669"/>
    <property type="project" value="UniProtKB-UniRule"/>
</dbReference>
<evidence type="ECO:0000256" key="2">
    <source>
        <dbReference type="ARBA" id="ARBA00022454"/>
    </source>
</evidence>
<dbReference type="Gene3D" id="1.10.10.60">
    <property type="entry name" value="Homeodomain-like"/>
    <property type="match status" value="1"/>
</dbReference>
<dbReference type="Pfam" id="PF11626">
    <property type="entry name" value="Rap1_C"/>
    <property type="match status" value="1"/>
</dbReference>
<dbReference type="PANTHER" id="PTHR16466">
    <property type="entry name" value="TELOMERE REPEAT-BINDING FACTOR 2-INTERACTING PROTEIN 1"/>
    <property type="match status" value="1"/>
</dbReference>
<dbReference type="Pfam" id="PF08914">
    <property type="entry name" value="Myb_Rap1"/>
    <property type="match status" value="1"/>
</dbReference>
<evidence type="ECO:0000313" key="12">
    <source>
        <dbReference type="Proteomes" id="UP001163105"/>
    </source>
</evidence>
<dbReference type="CDD" id="cd11655">
    <property type="entry name" value="rap1_myb-like"/>
    <property type="match status" value="1"/>
</dbReference>
<dbReference type="GO" id="GO:0042162">
    <property type="term" value="F:telomeric DNA binding"/>
    <property type="evidence" value="ECO:0007669"/>
    <property type="project" value="TreeGrafter"/>
</dbReference>
<comment type="function">
    <text evidence="8">Involved in the regulation of telomere length, clustering and has a specific role in telomere position effect (TPE).</text>
</comment>
<dbReference type="PANTHER" id="PTHR16466:SF6">
    <property type="entry name" value="TELOMERIC REPEAT-BINDING FACTOR 2-INTERACTING PROTEIN 1"/>
    <property type="match status" value="1"/>
</dbReference>
<dbReference type="EMBL" id="JAQHRD010000010">
    <property type="protein sequence ID" value="KAJ6437809.1"/>
    <property type="molecule type" value="Genomic_DNA"/>
</dbReference>
<comment type="similarity">
    <text evidence="1 8">Belongs to the RAP1 family.</text>
</comment>
<evidence type="ECO:0000256" key="6">
    <source>
        <dbReference type="ARBA" id="ARBA00023163"/>
    </source>
</evidence>
<protein>
    <recommendedName>
        <fullName evidence="8">DNA-binding protein RAP1</fullName>
    </recommendedName>
</protein>
<comment type="subunit">
    <text evidence="8">Homodimer.</text>
</comment>
<evidence type="ECO:0000256" key="4">
    <source>
        <dbReference type="ARBA" id="ARBA00023015"/>
    </source>
</evidence>
<dbReference type="Gene3D" id="1.10.150.60">
    <property type="entry name" value="ARID DNA-binding domain"/>
    <property type="match status" value="1"/>
</dbReference>
<dbReference type="SUPFAM" id="SSF46689">
    <property type="entry name" value="Homeodomain-like"/>
    <property type="match status" value="1"/>
</dbReference>
<keyword evidence="3 8" id="KW-0779">Telomere</keyword>
<dbReference type="InterPro" id="IPR015010">
    <property type="entry name" value="TERF2IP_Myb"/>
</dbReference>
<dbReference type="Proteomes" id="UP001163105">
    <property type="component" value="Unassembled WGS sequence"/>
</dbReference>
<reference evidence="11" key="1">
    <citation type="submission" date="2023-01" db="EMBL/GenBank/DDBJ databases">
        <title>The growth and conidiation of Purpureocillium lavendulum are regulated by nitrogen source and histone H3K14 acetylation.</title>
        <authorList>
            <person name="Tang P."/>
            <person name="Han J."/>
            <person name="Zhang C."/>
            <person name="Tang P."/>
            <person name="Qi F."/>
            <person name="Zhang K."/>
            <person name="Liang L."/>
        </authorList>
    </citation>
    <scope>NUCLEOTIDE SEQUENCE</scope>
    <source>
        <strain evidence="11">YMF1.00683</strain>
    </source>
</reference>
<comment type="caution">
    <text evidence="11">The sequence shown here is derived from an EMBL/GenBank/DDBJ whole genome shotgun (WGS) entry which is preliminary data.</text>
</comment>
<evidence type="ECO:0000313" key="11">
    <source>
        <dbReference type="EMBL" id="KAJ6437809.1"/>
    </source>
</evidence>
<keyword evidence="12" id="KW-1185">Reference proteome</keyword>
<feature type="compositionally biased region" description="Polar residues" evidence="9">
    <location>
        <begin position="496"/>
        <end position="528"/>
    </location>
</feature>
<dbReference type="GO" id="GO:0070187">
    <property type="term" value="C:shelterin complex"/>
    <property type="evidence" value="ECO:0007669"/>
    <property type="project" value="TreeGrafter"/>
</dbReference>
<feature type="region of interest" description="Disordered" evidence="9">
    <location>
        <begin position="582"/>
        <end position="663"/>
    </location>
</feature>
<sequence>MASGITYDGVASAEGGNIFKDVSFWVARRVPMRDSIVHKITASCPSHAAASAMRSNSRLQSNRGTVVALEKDADILIADHARKDAPPGSYSWKFVTESVDNGIIQIKDRYRIGPDPDLPRAVGSTSRPGKTTRTPFSHEDDVALVKWVLRSGQHLAGNKIYQEFEQTVSSVSEKSLPVILTSHQNPRHTWQSWRDRFTRMLQPKGQVYLENLAGEASPEPPSPIQERKEPRAQEAEETPATTRRKPPSRPPQRPQSEQKQGNGQKQQQVHRPSAASRVSNASRDPSASPVAALVRPPAAQTPRRSDHRQPPSPVAEATDEDEMDVMARIFIDDIITYAEEIGKDIDLETRIGGKDVGLWELSQAVEAQKVHRDEVDWLKVAEDLGFDFDPTGRVPDELCQCYRENLLEFLEQMSDYESDDEEGSGGSSVASGQPATRSPGLFVSSSSPSDPSPPQETAKKRPLDAQQPASSGHGVKRRRLDPNLEIPSTPEEQMRSTKQPRSMQTLSPSVRKSLASSRIQVANGSSHLSPLRQDEGMTQEGSLAFETQVRLPPRLQTHESSVEITPSQQLHSEAMDVTPIPLRLQKNPGSGERAASTGHARRRAGSTSSIQAKTQTKVTKRTLPPTFTGPSEAAHVSPTQGTERRQTARPAAQPQPQKATSKDAKLDIPYWVDHYQALGYPHKHVVEAMHRTTLTPGFCATMIMDCLRNGEGIPKDYQGVWTDKDDAALRSVDATRAMGSTADAKATRKAARDEQRLMRKHTPELVALRRRYLEDKDILESRA</sequence>